<feature type="binding site" evidence="12">
    <location>
        <position position="438"/>
    </location>
    <ligand>
        <name>Zn(2+)</name>
        <dbReference type="ChEBI" id="CHEBI:29105"/>
        <label>2</label>
    </ligand>
</feature>
<evidence type="ECO:0000256" key="7">
    <source>
        <dbReference type="ARBA" id="ARBA00022833"/>
    </source>
</evidence>
<evidence type="ECO:0000256" key="9">
    <source>
        <dbReference type="ARBA" id="ARBA00023125"/>
    </source>
</evidence>
<dbReference type="GO" id="GO:0006269">
    <property type="term" value="P:DNA replication, synthesis of primer"/>
    <property type="evidence" value="ECO:0007669"/>
    <property type="project" value="UniProtKB-KW"/>
</dbReference>
<dbReference type="EMBL" id="VYXP01000006">
    <property type="protein sequence ID" value="KAA9131076.1"/>
    <property type="molecule type" value="Genomic_DNA"/>
</dbReference>
<reference evidence="15 16" key="1">
    <citation type="submission" date="2019-09" db="EMBL/GenBank/DDBJ databases">
        <title>Wenzhouxiangella sp. Genome sequencing and assembly.</title>
        <authorList>
            <person name="Zhang R."/>
        </authorList>
    </citation>
    <scope>NUCLEOTIDE SEQUENCE [LARGE SCALE GENOMIC DNA]</scope>
    <source>
        <strain evidence="15 16">W260</strain>
    </source>
</reference>
<evidence type="ECO:0000256" key="4">
    <source>
        <dbReference type="ARBA" id="ARBA00022741"/>
    </source>
</evidence>
<dbReference type="PANTHER" id="PTHR30580">
    <property type="entry name" value="PRIMOSOMAL PROTEIN N"/>
    <property type="match status" value="1"/>
</dbReference>
<dbReference type="AlphaFoldDB" id="A0A5N0TB89"/>
<keyword evidence="9 12" id="KW-0238">DNA-binding</keyword>
<evidence type="ECO:0000256" key="3">
    <source>
        <dbReference type="ARBA" id="ARBA00022723"/>
    </source>
</evidence>
<accession>A0A5N0TB89</accession>
<dbReference type="GO" id="GO:0006270">
    <property type="term" value="P:DNA replication initiation"/>
    <property type="evidence" value="ECO:0007669"/>
    <property type="project" value="TreeGrafter"/>
</dbReference>
<evidence type="ECO:0000313" key="15">
    <source>
        <dbReference type="EMBL" id="KAA9131076.1"/>
    </source>
</evidence>
<dbReference type="InterPro" id="IPR011545">
    <property type="entry name" value="DEAD/DEAH_box_helicase_dom"/>
</dbReference>
<dbReference type="GO" id="GO:1990077">
    <property type="term" value="C:primosome complex"/>
    <property type="evidence" value="ECO:0007669"/>
    <property type="project" value="UniProtKB-UniRule"/>
</dbReference>
<keyword evidence="1 12" id="KW-0639">Primosome</keyword>
<dbReference type="PANTHER" id="PTHR30580:SF0">
    <property type="entry name" value="PRIMOSOMAL PROTEIN N"/>
    <property type="match status" value="1"/>
</dbReference>
<evidence type="ECO:0000256" key="10">
    <source>
        <dbReference type="ARBA" id="ARBA00023235"/>
    </source>
</evidence>
<comment type="catalytic activity">
    <reaction evidence="12">
        <text>Couples ATP hydrolysis with the unwinding of duplex DNA by translocating in the 3'-5' direction.</text>
        <dbReference type="EC" id="5.6.2.4"/>
    </reaction>
</comment>
<dbReference type="CDD" id="cd17929">
    <property type="entry name" value="DEXHc_priA"/>
    <property type="match status" value="1"/>
</dbReference>
<comment type="caution">
    <text evidence="15">The sequence shown here is derived from an EMBL/GenBank/DDBJ whole genome shotgun (WGS) entry which is preliminary data.</text>
</comment>
<evidence type="ECO:0000256" key="1">
    <source>
        <dbReference type="ARBA" id="ARBA00022515"/>
    </source>
</evidence>
<evidence type="ECO:0000256" key="5">
    <source>
        <dbReference type="ARBA" id="ARBA00022801"/>
    </source>
</evidence>
<dbReference type="FunFam" id="3.40.50.300:FF:000489">
    <property type="entry name" value="Primosome assembly protein PriA"/>
    <property type="match status" value="1"/>
</dbReference>
<evidence type="ECO:0000256" key="6">
    <source>
        <dbReference type="ARBA" id="ARBA00022806"/>
    </source>
</evidence>
<dbReference type="GO" id="GO:0003677">
    <property type="term" value="F:DNA binding"/>
    <property type="evidence" value="ECO:0007669"/>
    <property type="project" value="UniProtKB-UniRule"/>
</dbReference>
<dbReference type="Pfam" id="PF00271">
    <property type="entry name" value="Helicase_C"/>
    <property type="match status" value="1"/>
</dbReference>
<dbReference type="Pfam" id="PF17764">
    <property type="entry name" value="PriA_3primeBD"/>
    <property type="match status" value="1"/>
</dbReference>
<dbReference type="Gene3D" id="3.40.1440.60">
    <property type="entry name" value="PriA, 3(prime) DNA-binding domain"/>
    <property type="match status" value="1"/>
</dbReference>
<dbReference type="GO" id="GO:0008270">
    <property type="term" value="F:zinc ion binding"/>
    <property type="evidence" value="ECO:0007669"/>
    <property type="project" value="UniProtKB-UniRule"/>
</dbReference>
<keyword evidence="16" id="KW-1185">Reference proteome</keyword>
<dbReference type="GO" id="GO:0043138">
    <property type="term" value="F:3'-5' DNA helicase activity"/>
    <property type="evidence" value="ECO:0007669"/>
    <property type="project" value="UniProtKB-EC"/>
</dbReference>
<keyword evidence="10 12" id="KW-0413">Isomerase</keyword>
<dbReference type="InterPro" id="IPR027417">
    <property type="entry name" value="P-loop_NTPase"/>
</dbReference>
<dbReference type="NCBIfam" id="TIGR00595">
    <property type="entry name" value="priA"/>
    <property type="match status" value="1"/>
</dbReference>
<keyword evidence="3 12" id="KW-0479">Metal-binding</keyword>
<dbReference type="GO" id="GO:0006302">
    <property type="term" value="P:double-strand break repair"/>
    <property type="evidence" value="ECO:0007669"/>
    <property type="project" value="InterPro"/>
</dbReference>
<feature type="binding site" evidence="12">
    <location>
        <position position="429"/>
    </location>
    <ligand>
        <name>Zn(2+)</name>
        <dbReference type="ChEBI" id="CHEBI:29105"/>
        <label>1</label>
    </ligand>
</feature>
<dbReference type="GO" id="GO:0006310">
    <property type="term" value="P:DNA recombination"/>
    <property type="evidence" value="ECO:0007669"/>
    <property type="project" value="InterPro"/>
</dbReference>
<keyword evidence="5 12" id="KW-0378">Hydrolase</keyword>
<comment type="function">
    <text evidence="12">Initiates the restart of stalled replication forks, which reloads the replicative helicase on sites other than the origin of replication. Recognizes and binds to abandoned replication forks and remodels them to uncover a helicase loading site. Promotes assembly of the primosome at these replication forks.</text>
</comment>
<dbReference type="GO" id="GO:0005524">
    <property type="term" value="F:ATP binding"/>
    <property type="evidence" value="ECO:0007669"/>
    <property type="project" value="UniProtKB-UniRule"/>
</dbReference>
<name>A0A5N0TB89_9GAMM</name>
<dbReference type="InterPro" id="IPR041222">
    <property type="entry name" value="PriA_3primeBD"/>
</dbReference>
<protein>
    <recommendedName>
        <fullName evidence="12">Replication restart protein PriA</fullName>
    </recommendedName>
    <alternativeName>
        <fullName evidence="12">ATP-dependent DNA helicase PriA</fullName>
        <ecNumber evidence="12">5.6.2.4</ecNumber>
    </alternativeName>
    <alternativeName>
        <fullName evidence="12">DNA 3'-5' helicase PriA</fullName>
    </alternativeName>
</protein>
<dbReference type="GO" id="GO:0016887">
    <property type="term" value="F:ATP hydrolysis activity"/>
    <property type="evidence" value="ECO:0007669"/>
    <property type="project" value="RHEA"/>
</dbReference>
<keyword evidence="4 12" id="KW-0547">Nucleotide-binding</keyword>
<comment type="cofactor">
    <cofactor evidence="12">
        <name>Zn(2+)</name>
        <dbReference type="ChEBI" id="CHEBI:29105"/>
    </cofactor>
    <text evidence="12">Binds 2 zinc ions per subunit.</text>
</comment>
<dbReference type="SUPFAM" id="SSF52540">
    <property type="entry name" value="P-loop containing nucleoside triphosphate hydrolases"/>
    <property type="match status" value="1"/>
</dbReference>
<feature type="binding site" evidence="12">
    <location>
        <position position="441"/>
    </location>
    <ligand>
        <name>Zn(2+)</name>
        <dbReference type="ChEBI" id="CHEBI:29105"/>
        <label>2</label>
    </ligand>
</feature>
<comment type="subunit">
    <text evidence="12">Component of the replication restart primosome.</text>
</comment>
<feature type="binding site" evidence="12">
    <location>
        <position position="469"/>
    </location>
    <ligand>
        <name>Zn(2+)</name>
        <dbReference type="ChEBI" id="CHEBI:29105"/>
        <label>1</label>
    </ligand>
</feature>
<keyword evidence="8 12" id="KW-0067">ATP-binding</keyword>
<proteinExistence type="inferred from homology"/>
<evidence type="ECO:0000256" key="11">
    <source>
        <dbReference type="ARBA" id="ARBA00048988"/>
    </source>
</evidence>
<keyword evidence="7 12" id="KW-0862">Zinc</keyword>
<evidence type="ECO:0000313" key="16">
    <source>
        <dbReference type="Proteomes" id="UP000325372"/>
    </source>
</evidence>
<sequence>MLRVAVAVPLPGLFDYLPPKNGGVPQRGQRVQVRFGHRQLVGLVMAVGHGSRFPRSKLQHVGEAIDPIEQRVGEALLALLEWCSRYYKHAIGEVVFGALPPDFRKPTSRWPDPPTELSITGEGCERLAQPPGRARAQHRLLAALEHGPMPAPELLAAAETGRPSLAALIEAGWATEQPARPRRRDPSEGPVLTAEQGQVLDAIRAAGEGFACHLIDGVTGSGKTEVYLRLVQDHLAAGQQVLVLVPEIGLTPQLLRRFETRLGVAPRVFHSGLSAGERMATWAAAARREAQLFVGTRSALFLPLTKAGLLVMDESHDPSFKQQDGFRYAARDVAVKRAHDLDIPIVLGTATPSLETLHNARAGRYHQHRLVTRATGASPPAIRVVDLRTRRTEAGLCPDALAAIGETLARGEQALVFLNRRGYAPVLLCHECGWHARCRQCDANLTWHRAGRVLVCHHCEARERAPDVCPDCRADALQGAGEGTEQLEQALGRLFSGTPVYRVDRDAVRRKGELESLVETVRSGEPCLLVGTQMLAKGHHFPKVTLVVVVNIDQALYSADFRALERMGQMLVQVAGRAGRAQAPGTVILQTHHPDHDALRTLVEEGYPAFAGNQLDERRLAGLPPFAFQAVLRADAPDREPVRAFLQAARQAWQGRGMSLHGPFPAMMEKRAGRVRWYLLAQSEERPILQRALDNWLDAVRRLPTARQVRWAIDVDPQEF</sequence>
<feature type="binding site" evidence="12">
    <location>
        <position position="432"/>
    </location>
    <ligand>
        <name>Zn(2+)</name>
        <dbReference type="ChEBI" id="CHEBI:29105"/>
        <label>1</label>
    </ligand>
</feature>
<evidence type="ECO:0000256" key="2">
    <source>
        <dbReference type="ARBA" id="ARBA00022705"/>
    </source>
</evidence>
<evidence type="ECO:0000256" key="8">
    <source>
        <dbReference type="ARBA" id="ARBA00022840"/>
    </source>
</evidence>
<dbReference type="InterPro" id="IPR040498">
    <property type="entry name" value="PriA_CRR"/>
</dbReference>
<feature type="domain" description="Helicase ATP-binding" evidence="13">
    <location>
        <begin position="204"/>
        <end position="370"/>
    </location>
</feature>
<keyword evidence="6 12" id="KW-0347">Helicase</keyword>
<dbReference type="InterPro" id="IPR014001">
    <property type="entry name" value="Helicase_ATP-bd"/>
</dbReference>
<dbReference type="InterPro" id="IPR041236">
    <property type="entry name" value="PriA_C"/>
</dbReference>
<gene>
    <name evidence="12" type="primary">priA</name>
    <name evidence="15" type="ORF">F3N42_11730</name>
</gene>
<dbReference type="SMART" id="SM00487">
    <property type="entry name" value="DEXDc"/>
    <property type="match status" value="1"/>
</dbReference>
<feature type="domain" description="Helicase C-terminal" evidence="14">
    <location>
        <begin position="440"/>
        <end position="621"/>
    </location>
</feature>
<feature type="binding site" evidence="12">
    <location>
        <position position="456"/>
    </location>
    <ligand>
        <name>Zn(2+)</name>
        <dbReference type="ChEBI" id="CHEBI:29105"/>
        <label>2</label>
    </ligand>
</feature>
<evidence type="ECO:0000259" key="14">
    <source>
        <dbReference type="PROSITE" id="PS51194"/>
    </source>
</evidence>
<evidence type="ECO:0000259" key="13">
    <source>
        <dbReference type="PROSITE" id="PS51192"/>
    </source>
</evidence>
<evidence type="ECO:0000256" key="12">
    <source>
        <dbReference type="HAMAP-Rule" id="MF_00983"/>
    </source>
</evidence>
<comment type="similarity">
    <text evidence="12">Belongs to the helicase family. PriA subfamily.</text>
</comment>
<dbReference type="CDD" id="cd18804">
    <property type="entry name" value="SF2_C_priA"/>
    <property type="match status" value="1"/>
</dbReference>
<dbReference type="NCBIfam" id="NF004067">
    <property type="entry name" value="PRK05580.1-4"/>
    <property type="match status" value="1"/>
</dbReference>
<dbReference type="Pfam" id="PF18074">
    <property type="entry name" value="PriA_C"/>
    <property type="match status" value="1"/>
</dbReference>
<keyword evidence="2 12" id="KW-0235">DNA replication</keyword>
<feature type="binding site" evidence="12">
    <location>
        <position position="459"/>
    </location>
    <ligand>
        <name>Zn(2+)</name>
        <dbReference type="ChEBI" id="CHEBI:29105"/>
        <label>2</label>
    </ligand>
</feature>
<dbReference type="EC" id="5.6.2.4" evidence="12"/>
<dbReference type="InterPro" id="IPR001650">
    <property type="entry name" value="Helicase_C-like"/>
</dbReference>
<dbReference type="InterPro" id="IPR005259">
    <property type="entry name" value="PriA"/>
</dbReference>
<feature type="binding site" evidence="12">
    <location>
        <position position="472"/>
    </location>
    <ligand>
        <name>Zn(2+)</name>
        <dbReference type="ChEBI" id="CHEBI:29105"/>
        <label>1</label>
    </ligand>
</feature>
<dbReference type="Pfam" id="PF00270">
    <property type="entry name" value="DEAD"/>
    <property type="match status" value="1"/>
</dbReference>
<dbReference type="SMART" id="SM00490">
    <property type="entry name" value="HELICc"/>
    <property type="match status" value="1"/>
</dbReference>
<dbReference type="HAMAP" id="MF_00983">
    <property type="entry name" value="PriA"/>
    <property type="match status" value="1"/>
</dbReference>
<dbReference type="PROSITE" id="PS51192">
    <property type="entry name" value="HELICASE_ATP_BIND_1"/>
    <property type="match status" value="1"/>
</dbReference>
<dbReference type="Gene3D" id="3.40.50.300">
    <property type="entry name" value="P-loop containing nucleotide triphosphate hydrolases"/>
    <property type="match status" value="2"/>
</dbReference>
<dbReference type="InterPro" id="IPR042115">
    <property type="entry name" value="PriA_3primeBD_sf"/>
</dbReference>
<dbReference type="Proteomes" id="UP000325372">
    <property type="component" value="Unassembled WGS sequence"/>
</dbReference>
<dbReference type="PROSITE" id="PS51194">
    <property type="entry name" value="HELICASE_CTER"/>
    <property type="match status" value="1"/>
</dbReference>
<comment type="catalytic activity">
    <reaction evidence="11 12">
        <text>ATP + H2O = ADP + phosphate + H(+)</text>
        <dbReference type="Rhea" id="RHEA:13065"/>
        <dbReference type="ChEBI" id="CHEBI:15377"/>
        <dbReference type="ChEBI" id="CHEBI:15378"/>
        <dbReference type="ChEBI" id="CHEBI:30616"/>
        <dbReference type="ChEBI" id="CHEBI:43474"/>
        <dbReference type="ChEBI" id="CHEBI:456216"/>
        <dbReference type="EC" id="5.6.2.4"/>
    </reaction>
</comment>
<organism evidence="15 16">
    <name type="scientific">Marinihelvus fidelis</name>
    <dbReference type="NCBI Taxonomy" id="2613842"/>
    <lineage>
        <taxon>Bacteria</taxon>
        <taxon>Pseudomonadati</taxon>
        <taxon>Pseudomonadota</taxon>
        <taxon>Gammaproteobacteria</taxon>
        <taxon>Chromatiales</taxon>
        <taxon>Wenzhouxiangellaceae</taxon>
        <taxon>Marinihelvus</taxon>
    </lineage>
</organism>
<dbReference type="Pfam" id="PF18319">
    <property type="entry name" value="Zn_ribbon_PriA"/>
    <property type="match status" value="1"/>
</dbReference>